<dbReference type="AlphaFoldDB" id="A0AA37HCC6"/>
<dbReference type="Proteomes" id="UP001055286">
    <property type="component" value="Unassembled WGS sequence"/>
</dbReference>
<keyword evidence="2" id="KW-1185">Reference proteome</keyword>
<sequence>MAVFFTADTHFGDSHILRQRGRLFPSLDQHDETLVANWNATVGPDDEVWHVGDFAAHADRAYCAAVFARLNGIKRLVRGNHDSNRVLALPWADPPVESARLTLREEGREWRLFLAHYAHRAWPGLWRGTRHLYGHTHGTLPDTTRSCDVGVDAWDYRPVRLAALAARQDEAALVPEELARDMVGKGNVVGKGNMVGKGLAREDAAREAGGA</sequence>
<reference evidence="1" key="2">
    <citation type="submission" date="2021-08" db="EMBL/GenBank/DDBJ databases">
        <authorList>
            <person name="Tani A."/>
            <person name="Ola A."/>
            <person name="Ogura Y."/>
            <person name="Katsura K."/>
            <person name="Hayashi T."/>
        </authorList>
    </citation>
    <scope>NUCLEOTIDE SEQUENCE</scope>
    <source>
        <strain evidence="1">JCM 32048</strain>
    </source>
</reference>
<evidence type="ECO:0008006" key="3">
    <source>
        <dbReference type="Google" id="ProtNLM"/>
    </source>
</evidence>
<dbReference type="Gene3D" id="3.60.21.10">
    <property type="match status" value="1"/>
</dbReference>
<accession>A0AA37HCC6</accession>
<dbReference type="InterPro" id="IPR029052">
    <property type="entry name" value="Metallo-depent_PP-like"/>
</dbReference>
<evidence type="ECO:0000313" key="1">
    <source>
        <dbReference type="EMBL" id="GJD63073.1"/>
    </source>
</evidence>
<dbReference type="SUPFAM" id="SSF56300">
    <property type="entry name" value="Metallo-dependent phosphatases"/>
    <property type="match status" value="1"/>
</dbReference>
<proteinExistence type="predicted"/>
<protein>
    <recommendedName>
        <fullName evidence="3">Metallophosphoesterase</fullName>
    </recommendedName>
</protein>
<reference evidence="1" key="1">
    <citation type="journal article" date="2016" name="Front. Microbiol.">
        <title>Genome Sequence of the Piezophilic, Mesophilic Sulfate-Reducing Bacterium Desulfovibrio indicus J2T.</title>
        <authorList>
            <person name="Cao J."/>
            <person name="Maignien L."/>
            <person name="Shao Z."/>
            <person name="Alain K."/>
            <person name="Jebbar M."/>
        </authorList>
    </citation>
    <scope>NUCLEOTIDE SEQUENCE</scope>
    <source>
        <strain evidence="1">JCM 32048</strain>
    </source>
</reference>
<organism evidence="1 2">
    <name type="scientific">Methylobacterium frigidaeris</name>
    <dbReference type="NCBI Taxonomy" id="2038277"/>
    <lineage>
        <taxon>Bacteria</taxon>
        <taxon>Pseudomonadati</taxon>
        <taxon>Pseudomonadota</taxon>
        <taxon>Alphaproteobacteria</taxon>
        <taxon>Hyphomicrobiales</taxon>
        <taxon>Methylobacteriaceae</taxon>
        <taxon>Methylobacterium</taxon>
    </lineage>
</organism>
<gene>
    <name evidence="1" type="ORF">MPEAHAMD_3234</name>
</gene>
<comment type="caution">
    <text evidence="1">The sequence shown here is derived from an EMBL/GenBank/DDBJ whole genome shotgun (WGS) entry which is preliminary data.</text>
</comment>
<dbReference type="RefSeq" id="WP_238191528.1">
    <property type="nucleotide sequence ID" value="NZ_BPQJ01000014.1"/>
</dbReference>
<dbReference type="EMBL" id="BPQJ01000014">
    <property type="protein sequence ID" value="GJD63073.1"/>
    <property type="molecule type" value="Genomic_DNA"/>
</dbReference>
<name>A0AA37HCC6_9HYPH</name>
<evidence type="ECO:0000313" key="2">
    <source>
        <dbReference type="Proteomes" id="UP001055286"/>
    </source>
</evidence>